<reference evidence="9 10" key="1">
    <citation type="journal article" date="2011" name="J. Gen. Appl. Microbiol.">
        <title>Draft genome sequencing of the enigmatic basidiomycete Mixia osmundae.</title>
        <authorList>
            <person name="Nishida H."/>
            <person name="Nagatsuka Y."/>
            <person name="Sugiyama J."/>
        </authorList>
    </citation>
    <scope>NUCLEOTIDE SEQUENCE [LARGE SCALE GENOMIC DNA]</scope>
    <source>
        <strain evidence="10">CBS 9802 / IAM 14324 / JCM 22182 / KY 12970</strain>
    </source>
</reference>
<sequence length="537" mass="58225">MSTGRTPEMASLRPYAVDPPLDDWSFPSASSSARNPPKSSGSSIRPQASSASAAAGIQFTSDIPPGRGRYAPVGPPQSMVAGLEGTDDGRPFRPSDAINIFVYSASISYASVAAVMPFEVAKLLLQIQWVPKDDQEIVTREIPGLDEGADWQARDEQELHTEEETEAYFADLTTRPFAASFHGSIPPDYPLGQHGTGALSPRRSKPDRDPAGYIIRRSIYDENLRPDYVLPARIDTGVWDMCKALGGWQPEGWSSLWKGLFTTWASDVLESFMHPVISTICSTAFNVSGPLASLPLVHTPYPARPLAVAVGAYTLTTVLLSPLDLVRTRLIAQSAQVRHKKYSGLVDAFQTISREEGGYWGMFMHSQLLLPTVISGVVRSLLQYGGPLLIERWLGISPTENPVAFLFLEMAVSTAGLLITLPIETIRRRLQIQSRSPTKPAQATLAGPVPTLMPYRACVEIRPTPYVGMIDAAWRIATEETGKFPSNQSKSIASVGLSSSGVAQLYRGFTIGLGFNATVVLLGLITGKTGTAEWSEM</sequence>
<dbReference type="FunCoup" id="G7E4F0">
    <property type="interactions" value="24"/>
</dbReference>
<evidence type="ECO:0008006" key="11">
    <source>
        <dbReference type="Google" id="ProtNLM"/>
    </source>
</evidence>
<feature type="region of interest" description="Disordered" evidence="8">
    <location>
        <begin position="186"/>
        <end position="208"/>
    </location>
</feature>
<dbReference type="PROSITE" id="PS50920">
    <property type="entry name" value="SOLCAR"/>
    <property type="match status" value="1"/>
</dbReference>
<evidence type="ECO:0000313" key="9">
    <source>
        <dbReference type="EMBL" id="GAA97710.1"/>
    </source>
</evidence>
<accession>G7E4F0</accession>
<keyword evidence="7" id="KW-0813">Transport</keyword>
<dbReference type="SUPFAM" id="SSF103506">
    <property type="entry name" value="Mitochondrial carrier"/>
    <property type="match status" value="1"/>
</dbReference>
<feature type="compositionally biased region" description="Polar residues" evidence="8">
    <location>
        <begin position="27"/>
        <end position="38"/>
    </location>
</feature>
<evidence type="ECO:0000256" key="8">
    <source>
        <dbReference type="SAM" id="MobiDB-lite"/>
    </source>
</evidence>
<dbReference type="RefSeq" id="XP_014564832.1">
    <property type="nucleotide sequence ID" value="XM_014709346.1"/>
</dbReference>
<dbReference type="OrthoDB" id="77989at2759"/>
<comment type="similarity">
    <text evidence="7">Belongs to the mitochondrial carrier (TC 2.A.29) family.</text>
</comment>
<keyword evidence="5 6" id="KW-0472">Membrane</keyword>
<keyword evidence="3" id="KW-0677">Repeat</keyword>
<evidence type="ECO:0000256" key="1">
    <source>
        <dbReference type="ARBA" id="ARBA00004141"/>
    </source>
</evidence>
<dbReference type="InParanoid" id="G7E4F0"/>
<evidence type="ECO:0000256" key="4">
    <source>
        <dbReference type="ARBA" id="ARBA00022989"/>
    </source>
</evidence>
<organism evidence="9 10">
    <name type="scientific">Mixia osmundae (strain CBS 9802 / IAM 14324 / JCM 22182 / KY 12970)</name>
    <dbReference type="NCBI Taxonomy" id="764103"/>
    <lineage>
        <taxon>Eukaryota</taxon>
        <taxon>Fungi</taxon>
        <taxon>Dikarya</taxon>
        <taxon>Basidiomycota</taxon>
        <taxon>Pucciniomycotina</taxon>
        <taxon>Mixiomycetes</taxon>
        <taxon>Mixiales</taxon>
        <taxon>Mixiaceae</taxon>
        <taxon>Mixia</taxon>
    </lineage>
</organism>
<keyword evidence="10" id="KW-1185">Reference proteome</keyword>
<dbReference type="InterPro" id="IPR018108">
    <property type="entry name" value="MCP_transmembrane"/>
</dbReference>
<evidence type="ECO:0000313" key="10">
    <source>
        <dbReference type="Proteomes" id="UP000009131"/>
    </source>
</evidence>
<dbReference type="PANTHER" id="PTHR24089">
    <property type="entry name" value="SOLUTE CARRIER FAMILY 25"/>
    <property type="match status" value="1"/>
</dbReference>
<dbReference type="GO" id="GO:0016020">
    <property type="term" value="C:membrane"/>
    <property type="evidence" value="ECO:0007669"/>
    <property type="project" value="UniProtKB-SubCell"/>
</dbReference>
<evidence type="ECO:0000256" key="5">
    <source>
        <dbReference type="ARBA" id="ARBA00023136"/>
    </source>
</evidence>
<dbReference type="HOGENOM" id="CLU_023136_0_0_1"/>
<evidence type="ECO:0000256" key="7">
    <source>
        <dbReference type="RuleBase" id="RU000488"/>
    </source>
</evidence>
<proteinExistence type="inferred from homology"/>
<keyword evidence="4" id="KW-1133">Transmembrane helix</keyword>
<keyword evidence="2 6" id="KW-0812">Transmembrane</keyword>
<name>G7E4F0_MIXOS</name>
<feature type="repeat" description="Solcar" evidence="6">
    <location>
        <begin position="300"/>
        <end position="389"/>
    </location>
</feature>
<comment type="subcellular location">
    <subcellularLocation>
        <location evidence="1">Membrane</location>
        <topology evidence="1">Multi-pass membrane protein</topology>
    </subcellularLocation>
</comment>
<gene>
    <name evidence="9" type="primary">Mo04389</name>
    <name evidence="9" type="ORF">E5Q_04389</name>
</gene>
<dbReference type="eggNOG" id="ENOG502QSA3">
    <property type="taxonomic scope" value="Eukaryota"/>
</dbReference>
<dbReference type="STRING" id="764103.G7E4F0"/>
<dbReference type="Proteomes" id="UP000009131">
    <property type="component" value="Unassembled WGS sequence"/>
</dbReference>
<dbReference type="Pfam" id="PF00153">
    <property type="entry name" value="Mito_carr"/>
    <property type="match status" value="1"/>
</dbReference>
<evidence type="ECO:0000256" key="3">
    <source>
        <dbReference type="ARBA" id="ARBA00022737"/>
    </source>
</evidence>
<comment type="caution">
    <text evidence="9">The sequence shown here is derived from an EMBL/GenBank/DDBJ whole genome shotgun (WGS) entry which is preliminary data.</text>
</comment>
<dbReference type="OMA" id="VTWVYEM"/>
<reference evidence="9 10" key="2">
    <citation type="journal article" date="2012" name="Open Biol.">
        <title>Characteristics of nucleosomes and linker DNA regions on the genome of the basidiomycete Mixia osmundae revealed by mono- and dinucleosome mapping.</title>
        <authorList>
            <person name="Nishida H."/>
            <person name="Kondo S."/>
            <person name="Matsumoto T."/>
            <person name="Suzuki Y."/>
            <person name="Yoshikawa H."/>
            <person name="Taylor T.D."/>
            <person name="Sugiyama J."/>
        </authorList>
    </citation>
    <scope>NUCLEOTIDE SEQUENCE [LARGE SCALE GENOMIC DNA]</scope>
    <source>
        <strain evidence="10">CBS 9802 / IAM 14324 / JCM 22182 / KY 12970</strain>
    </source>
</reference>
<protein>
    <recommendedName>
        <fullName evidence="11">Mitochondrial carrier</fullName>
    </recommendedName>
</protein>
<dbReference type="EMBL" id="BABT02000134">
    <property type="protein sequence ID" value="GAA97710.1"/>
    <property type="molecule type" value="Genomic_DNA"/>
</dbReference>
<feature type="compositionally biased region" description="Low complexity" evidence="8">
    <location>
        <begin position="39"/>
        <end position="55"/>
    </location>
</feature>
<feature type="region of interest" description="Disordered" evidence="8">
    <location>
        <begin position="1"/>
        <end position="87"/>
    </location>
</feature>
<dbReference type="InterPro" id="IPR023395">
    <property type="entry name" value="MCP_dom_sf"/>
</dbReference>
<dbReference type="AlphaFoldDB" id="G7E4F0"/>
<evidence type="ECO:0000256" key="2">
    <source>
        <dbReference type="ARBA" id="ARBA00022692"/>
    </source>
</evidence>
<evidence type="ECO:0000256" key="6">
    <source>
        <dbReference type="PROSITE-ProRule" id="PRU00282"/>
    </source>
</evidence>
<dbReference type="Gene3D" id="1.50.40.10">
    <property type="entry name" value="Mitochondrial carrier domain"/>
    <property type="match status" value="1"/>
</dbReference>